<dbReference type="AlphaFoldDB" id="A0A0S4IT72"/>
<dbReference type="EMBL" id="CYKH01000586">
    <property type="protein sequence ID" value="CUG06412.1"/>
    <property type="molecule type" value="Genomic_DNA"/>
</dbReference>
<evidence type="ECO:0000313" key="2">
    <source>
        <dbReference type="EMBL" id="CUG06412.1"/>
    </source>
</evidence>
<reference evidence="3" key="1">
    <citation type="submission" date="2015-09" db="EMBL/GenBank/DDBJ databases">
        <authorList>
            <consortium name="Pathogen Informatics"/>
        </authorList>
    </citation>
    <scope>NUCLEOTIDE SEQUENCE [LARGE SCALE GENOMIC DNA]</scope>
    <source>
        <strain evidence="3">Lake Konstanz</strain>
    </source>
</reference>
<dbReference type="VEuPathDB" id="TriTrypDB:BSAL_72590"/>
<organism evidence="2 3">
    <name type="scientific">Bodo saltans</name>
    <name type="common">Flagellated protozoan</name>
    <dbReference type="NCBI Taxonomy" id="75058"/>
    <lineage>
        <taxon>Eukaryota</taxon>
        <taxon>Discoba</taxon>
        <taxon>Euglenozoa</taxon>
        <taxon>Kinetoplastea</taxon>
        <taxon>Metakinetoplastina</taxon>
        <taxon>Eubodonida</taxon>
        <taxon>Bodonidae</taxon>
        <taxon>Bodo</taxon>
    </lineage>
</organism>
<name>A0A0S4IT72_BODSA</name>
<dbReference type="Proteomes" id="UP000051952">
    <property type="component" value="Unassembled WGS sequence"/>
</dbReference>
<feature type="region of interest" description="Disordered" evidence="1">
    <location>
        <begin position="368"/>
        <end position="392"/>
    </location>
</feature>
<sequence length="392" mass="43391">MFTPPNKTASGVLQFRQYIRWVESVTDCALLDGPTDEDDTAEHRRIAGARLVCDKLRDGVVLNTLLSRVETSVGHMPSMYAPIASNKGGVHDAARLLSQARRRFVTVMTSEDLSAVTRYSGVAIDFCIHSDADVPPVEALYGGNYEAISSFLFHIFHVSVVRERFRLAPSMVQWYRSVAKLYDLEFLVPVACDCDGKAFDAAFRDGLVWIFAMHNTIGVDVDLSSVYRNPTTPEQLAANLSFAYCLMELHDIFSYFPVLDDLLERRNTHFLFMQAFHLFQRLETVTLRAVDVKLLRFAPQPARAEPTRQTPFKSTRSRIQNEISLAATRGTSATVTPRRRALSPALSKTTARPAAAITSAILSSHMPTPRVLAAPRPHPLSVGPNVPGAAAA</sequence>
<proteinExistence type="predicted"/>
<evidence type="ECO:0000256" key="1">
    <source>
        <dbReference type="SAM" id="MobiDB-lite"/>
    </source>
</evidence>
<protein>
    <submittedName>
        <fullName evidence="2">Uncharacterized protein</fullName>
    </submittedName>
</protein>
<feature type="non-terminal residue" evidence="2">
    <location>
        <position position="392"/>
    </location>
</feature>
<feature type="region of interest" description="Disordered" evidence="1">
    <location>
        <begin position="329"/>
        <end position="348"/>
    </location>
</feature>
<gene>
    <name evidence="2" type="ORF">BSAL_72590</name>
</gene>
<accession>A0A0S4IT72</accession>
<keyword evidence="3" id="KW-1185">Reference proteome</keyword>
<evidence type="ECO:0000313" key="3">
    <source>
        <dbReference type="Proteomes" id="UP000051952"/>
    </source>
</evidence>